<reference evidence="1" key="1">
    <citation type="journal article" date="2019" name="Environ. Microbiol.">
        <title>Fungal ecological strategies reflected in gene transcription - a case study of two litter decomposers.</title>
        <authorList>
            <person name="Barbi F."/>
            <person name="Kohler A."/>
            <person name="Barry K."/>
            <person name="Baskaran P."/>
            <person name="Daum C."/>
            <person name="Fauchery L."/>
            <person name="Ihrmark K."/>
            <person name="Kuo A."/>
            <person name="LaButti K."/>
            <person name="Lipzen A."/>
            <person name="Morin E."/>
            <person name="Grigoriev I.V."/>
            <person name="Henrissat B."/>
            <person name="Lindahl B."/>
            <person name="Martin F."/>
        </authorList>
    </citation>
    <scope>NUCLEOTIDE SEQUENCE</scope>
    <source>
        <strain evidence="1">JB14</strain>
    </source>
</reference>
<gene>
    <name evidence="1" type="ORF">BT96DRAFT_972686</name>
</gene>
<dbReference type="Proteomes" id="UP000799118">
    <property type="component" value="Unassembled WGS sequence"/>
</dbReference>
<feature type="non-terminal residue" evidence="1">
    <location>
        <position position="96"/>
    </location>
</feature>
<evidence type="ECO:0000313" key="2">
    <source>
        <dbReference type="Proteomes" id="UP000799118"/>
    </source>
</evidence>
<sequence>MSSESTLFRCNLCFMCGREISATCQNVLKTDELRSLYMRRVSHSEALSLSASIREADYDLCRYDAEITRLRRTLKTLEAQRANLALQRGHRKALVS</sequence>
<evidence type="ECO:0000313" key="1">
    <source>
        <dbReference type="EMBL" id="KAE9405102.1"/>
    </source>
</evidence>
<name>A0A6A4I062_9AGAR</name>
<accession>A0A6A4I062</accession>
<proteinExistence type="predicted"/>
<organism evidence="1 2">
    <name type="scientific">Gymnopus androsaceus JB14</name>
    <dbReference type="NCBI Taxonomy" id="1447944"/>
    <lineage>
        <taxon>Eukaryota</taxon>
        <taxon>Fungi</taxon>
        <taxon>Dikarya</taxon>
        <taxon>Basidiomycota</taxon>
        <taxon>Agaricomycotina</taxon>
        <taxon>Agaricomycetes</taxon>
        <taxon>Agaricomycetidae</taxon>
        <taxon>Agaricales</taxon>
        <taxon>Marasmiineae</taxon>
        <taxon>Omphalotaceae</taxon>
        <taxon>Gymnopus</taxon>
    </lineage>
</organism>
<dbReference type="AlphaFoldDB" id="A0A6A4I062"/>
<keyword evidence="2" id="KW-1185">Reference proteome</keyword>
<protein>
    <submittedName>
        <fullName evidence="1">Uncharacterized protein</fullName>
    </submittedName>
</protein>
<dbReference type="EMBL" id="ML769411">
    <property type="protein sequence ID" value="KAE9405102.1"/>
    <property type="molecule type" value="Genomic_DNA"/>
</dbReference>